<organism evidence="2 3">
    <name type="scientific">Rhodococcus opacus</name>
    <name type="common">Nocardia opaca</name>
    <dbReference type="NCBI Taxonomy" id="37919"/>
    <lineage>
        <taxon>Bacteria</taxon>
        <taxon>Bacillati</taxon>
        <taxon>Actinomycetota</taxon>
        <taxon>Actinomycetes</taxon>
        <taxon>Mycobacteriales</taxon>
        <taxon>Nocardiaceae</taxon>
        <taxon>Rhodococcus</taxon>
    </lineage>
</organism>
<dbReference type="PANTHER" id="PTHR38588:SF1">
    <property type="entry name" value="BLL0334 PROTEIN"/>
    <property type="match status" value="1"/>
</dbReference>
<evidence type="ECO:0000256" key="1">
    <source>
        <dbReference type="SAM" id="Phobius"/>
    </source>
</evidence>
<keyword evidence="1" id="KW-0472">Membrane</keyword>
<name>A0A2S8J8Q9_RHOOP</name>
<dbReference type="InterPro" id="IPR010419">
    <property type="entry name" value="CO_DH_gsu"/>
</dbReference>
<dbReference type="PANTHER" id="PTHR38588">
    <property type="entry name" value="BLL0334 PROTEIN"/>
    <property type="match status" value="1"/>
</dbReference>
<dbReference type="Proteomes" id="UP000239290">
    <property type="component" value="Unassembled WGS sequence"/>
</dbReference>
<dbReference type="AlphaFoldDB" id="A0A2S8J8Q9"/>
<dbReference type="Pfam" id="PF06240">
    <property type="entry name" value="COXG"/>
    <property type="match status" value="1"/>
</dbReference>
<evidence type="ECO:0000313" key="2">
    <source>
        <dbReference type="EMBL" id="PQP23444.1"/>
    </source>
</evidence>
<comment type="caution">
    <text evidence="2">The sequence shown here is derived from an EMBL/GenBank/DDBJ whole genome shotgun (WGS) entry which is preliminary data.</text>
</comment>
<reference evidence="3" key="1">
    <citation type="submission" date="2018-02" db="EMBL/GenBank/DDBJ databases">
        <title>Draft genome sequencing of Rhodococcus opacus KU647198.</title>
        <authorList>
            <person name="Zheng B.-X."/>
        </authorList>
    </citation>
    <scope>NUCLEOTIDE SEQUENCE [LARGE SCALE GENOMIC DNA]</scope>
    <source>
        <strain evidence="3">04-OD7</strain>
    </source>
</reference>
<dbReference type="SUPFAM" id="SSF55961">
    <property type="entry name" value="Bet v1-like"/>
    <property type="match status" value="1"/>
</dbReference>
<sequence length="266" mass="27134">MVLVELTNTFTVDLPVAKTWDALLDLGRVIPCLPGAAVLSLDGDEFEGAVKIKVGPVSAQYKGAGRFVEKDPASYRAVIAAEGKDVGGQGGAKATITATLSEQGSGTAVHVLTDLALSGRAAGFGRGVIADVSNKILGQFAKNLEAEIVGGATDGASGVTQRPKTIDEVEPLDVMGSMGGTVMKYALPGAGALAAVIGLIVLLTRKGRGSAQSFSPNGFGGSYPTAGIGLPLAINLVFPTGARPEWPFADADRVFAPRTGIAEEIR</sequence>
<evidence type="ECO:0000313" key="3">
    <source>
        <dbReference type="Proteomes" id="UP000239290"/>
    </source>
</evidence>
<protein>
    <submittedName>
        <fullName evidence="2">Carbon monoxide dehydrogenase</fullName>
    </submittedName>
</protein>
<dbReference type="Gene3D" id="3.30.530.20">
    <property type="match status" value="1"/>
</dbReference>
<dbReference type="InterPro" id="IPR023393">
    <property type="entry name" value="START-like_dom_sf"/>
</dbReference>
<proteinExistence type="predicted"/>
<keyword evidence="1" id="KW-0812">Transmembrane</keyword>
<dbReference type="CDD" id="cd07823">
    <property type="entry name" value="SRPBCC_5"/>
    <property type="match status" value="1"/>
</dbReference>
<dbReference type="EMBL" id="PUIO01000021">
    <property type="protein sequence ID" value="PQP23444.1"/>
    <property type="molecule type" value="Genomic_DNA"/>
</dbReference>
<keyword evidence="1" id="KW-1133">Transmembrane helix</keyword>
<gene>
    <name evidence="2" type="ORF">C5613_19090</name>
</gene>
<accession>A0A2S8J8Q9</accession>
<feature type="transmembrane region" description="Helical" evidence="1">
    <location>
        <begin position="185"/>
        <end position="204"/>
    </location>
</feature>